<reference evidence="12 13" key="1">
    <citation type="submission" date="2016-10" db="EMBL/GenBank/DDBJ databases">
        <authorList>
            <person name="Varghese N."/>
        </authorList>
    </citation>
    <scope>NUCLEOTIDE SEQUENCE [LARGE SCALE GENOMIC DNA]</scope>
</reference>
<evidence type="ECO:0000256" key="3">
    <source>
        <dbReference type="ARBA" id="ARBA00004991"/>
    </source>
</evidence>
<evidence type="ECO:0000256" key="8">
    <source>
        <dbReference type="ARBA" id="ARBA00022919"/>
    </source>
</evidence>
<dbReference type="Pfam" id="PF00155">
    <property type="entry name" value="Aminotran_1_2"/>
    <property type="match status" value="1"/>
</dbReference>
<sequence length="530" mass="58724">MEHTSSPVPAYTATLIDSGRWLAQQIVSTLRRASDGAVLARYIRASYQDDPVRSAFELLLFLLLLRYLLASKYSPKKVGSHVVLSEKEIDEMVEDWEPEPLVQEQSEPLLQLDRNRPSLHRDAPCGPRTKLCDGKTVTNLANYNHYNLSTDPALVQSAVDTIRTYGVGPCSAPGFIGTFDVHLKLEQDIASHFGTEGAVIYSQSFSTISSVISAFCKRGDIIVADRAVNFPIRKGIQASRGIVRWFQHNDMEDLERVLASLVAEDRPLTRRFIITEGLSENVGDIVDLPRLLELKTKYKFRVVLDETLSYGILGRTGRGVSELQNVDSANIDIIVGSLAGCLSSGGGFCTGRSIMVEHQRLNSPAVTFSASLPTFLATTASAVITRLQSEDGANDIRTLQERITVLRLQLQESAWVYCTSAPDNPVIHLVLKKEHVRKRCLTRLEQELLLQECVDECLVSHSILVTRLKTMPIMDGLHPRDVAKEYQPDPAIKVCATTGLSKKETSKAGTAIRHAITTVMKRAKWQRGTA</sequence>
<gene>
    <name evidence="12" type="ORF">ZT1A5_G10025</name>
</gene>
<evidence type="ECO:0000256" key="9">
    <source>
        <dbReference type="ARBA" id="ARBA00023098"/>
    </source>
</evidence>
<evidence type="ECO:0000313" key="13">
    <source>
        <dbReference type="Proteomes" id="UP000215453"/>
    </source>
</evidence>
<dbReference type="AlphaFoldDB" id="A0A1Y6LYQ1"/>
<accession>A0A1Y6LYQ1</accession>
<dbReference type="PANTHER" id="PTHR13693:SF2">
    <property type="entry name" value="SERINE PALMITOYLTRANSFERASE 1"/>
    <property type="match status" value="1"/>
</dbReference>
<evidence type="ECO:0000259" key="11">
    <source>
        <dbReference type="Pfam" id="PF00155"/>
    </source>
</evidence>
<dbReference type="EC" id="2.3.1.50" evidence="5"/>
<name>A0A1Y6LYQ1_ZYMTR</name>
<dbReference type="InterPro" id="IPR015424">
    <property type="entry name" value="PyrdxlP-dep_Trfase"/>
</dbReference>
<dbReference type="Proteomes" id="UP000215453">
    <property type="component" value="Chromosome 10"/>
</dbReference>
<dbReference type="InterPro" id="IPR004839">
    <property type="entry name" value="Aminotransferase_I/II_large"/>
</dbReference>
<keyword evidence="7" id="KW-0663">Pyridoxal phosphate</keyword>
<evidence type="ECO:0000256" key="5">
    <source>
        <dbReference type="ARBA" id="ARBA00013220"/>
    </source>
</evidence>
<dbReference type="GO" id="GO:0005783">
    <property type="term" value="C:endoplasmic reticulum"/>
    <property type="evidence" value="ECO:0007669"/>
    <property type="project" value="TreeGrafter"/>
</dbReference>
<evidence type="ECO:0000256" key="10">
    <source>
        <dbReference type="ARBA" id="ARBA00023315"/>
    </source>
</evidence>
<feature type="domain" description="Aminotransferase class I/classII large" evidence="11">
    <location>
        <begin position="138"/>
        <end position="445"/>
    </location>
</feature>
<protein>
    <recommendedName>
        <fullName evidence="5">serine C-palmitoyltransferase</fullName>
        <ecNumber evidence="5">2.3.1.50</ecNumber>
    </recommendedName>
</protein>
<dbReference type="GO" id="GO:0030170">
    <property type="term" value="F:pyridoxal phosphate binding"/>
    <property type="evidence" value="ECO:0007669"/>
    <property type="project" value="InterPro"/>
</dbReference>
<dbReference type="GO" id="GO:0004758">
    <property type="term" value="F:serine C-palmitoyltransferase activity"/>
    <property type="evidence" value="ECO:0007669"/>
    <property type="project" value="TreeGrafter"/>
</dbReference>
<dbReference type="PANTHER" id="PTHR13693">
    <property type="entry name" value="CLASS II AMINOTRANSFERASE/8-AMINO-7-OXONONANOATE SYNTHASE"/>
    <property type="match status" value="1"/>
</dbReference>
<organism evidence="12 13">
    <name type="scientific">Zymoseptoria tritici ST99CH_1A5</name>
    <dbReference type="NCBI Taxonomy" id="1276529"/>
    <lineage>
        <taxon>Eukaryota</taxon>
        <taxon>Fungi</taxon>
        <taxon>Dikarya</taxon>
        <taxon>Ascomycota</taxon>
        <taxon>Pezizomycotina</taxon>
        <taxon>Dothideomycetes</taxon>
        <taxon>Dothideomycetidae</taxon>
        <taxon>Mycosphaerellales</taxon>
        <taxon>Mycosphaerellaceae</taxon>
        <taxon>Zymoseptoria</taxon>
    </lineage>
</organism>
<proteinExistence type="inferred from homology"/>
<keyword evidence="8" id="KW-0746">Sphingolipid metabolism</keyword>
<dbReference type="EMBL" id="LT882685">
    <property type="protein sequence ID" value="SMY28580.1"/>
    <property type="molecule type" value="Genomic_DNA"/>
</dbReference>
<keyword evidence="10" id="KW-0012">Acyltransferase</keyword>
<evidence type="ECO:0000313" key="12">
    <source>
        <dbReference type="EMBL" id="SMY28580.1"/>
    </source>
</evidence>
<comment type="pathway">
    <text evidence="2">Lipid metabolism; sphingolipid metabolism.</text>
</comment>
<dbReference type="InterPro" id="IPR015422">
    <property type="entry name" value="PyrdxlP-dep_Trfase_small"/>
</dbReference>
<dbReference type="Gene3D" id="3.90.1150.10">
    <property type="entry name" value="Aspartate Aminotransferase, domain 1"/>
    <property type="match status" value="1"/>
</dbReference>
<dbReference type="SUPFAM" id="SSF53383">
    <property type="entry name" value="PLP-dependent transferases"/>
    <property type="match status" value="1"/>
</dbReference>
<evidence type="ECO:0000256" key="2">
    <source>
        <dbReference type="ARBA" id="ARBA00004760"/>
    </source>
</evidence>
<keyword evidence="6" id="KW-0808">Transferase</keyword>
<evidence type="ECO:0000256" key="1">
    <source>
        <dbReference type="ARBA" id="ARBA00001933"/>
    </source>
</evidence>
<dbReference type="Gene3D" id="3.40.640.10">
    <property type="entry name" value="Type I PLP-dependent aspartate aminotransferase-like (Major domain)"/>
    <property type="match status" value="1"/>
</dbReference>
<dbReference type="GO" id="GO:0046512">
    <property type="term" value="P:sphingosine biosynthetic process"/>
    <property type="evidence" value="ECO:0007669"/>
    <property type="project" value="TreeGrafter"/>
</dbReference>
<comment type="pathway">
    <text evidence="3">Sphingolipid metabolism.</text>
</comment>
<dbReference type="GO" id="GO:0046513">
    <property type="term" value="P:ceramide biosynthetic process"/>
    <property type="evidence" value="ECO:0007669"/>
    <property type="project" value="TreeGrafter"/>
</dbReference>
<dbReference type="GO" id="GO:0016020">
    <property type="term" value="C:membrane"/>
    <property type="evidence" value="ECO:0007669"/>
    <property type="project" value="GOC"/>
</dbReference>
<dbReference type="InterPro" id="IPR050087">
    <property type="entry name" value="AON_synthase_class-II"/>
</dbReference>
<comment type="cofactor">
    <cofactor evidence="1">
        <name>pyridoxal 5'-phosphate</name>
        <dbReference type="ChEBI" id="CHEBI:597326"/>
    </cofactor>
</comment>
<evidence type="ECO:0000256" key="6">
    <source>
        <dbReference type="ARBA" id="ARBA00022679"/>
    </source>
</evidence>
<comment type="similarity">
    <text evidence="4">Belongs to the class-II pyridoxal-phosphate-dependent aminotransferase family.</text>
</comment>
<evidence type="ECO:0000256" key="4">
    <source>
        <dbReference type="ARBA" id="ARBA00008392"/>
    </source>
</evidence>
<keyword evidence="9" id="KW-0443">Lipid metabolism</keyword>
<dbReference type="InterPro" id="IPR015421">
    <property type="entry name" value="PyrdxlP-dep_Trfase_major"/>
</dbReference>
<evidence type="ECO:0000256" key="7">
    <source>
        <dbReference type="ARBA" id="ARBA00022898"/>
    </source>
</evidence>